<evidence type="ECO:0000256" key="2">
    <source>
        <dbReference type="SAM" id="SignalP"/>
    </source>
</evidence>
<proteinExistence type="predicted"/>
<dbReference type="SUPFAM" id="SSF103515">
    <property type="entry name" value="Autotransporter"/>
    <property type="match status" value="1"/>
</dbReference>
<sequence length="1064" mass="104811">MRHLLASTGLVAVAAILAGPASAQTVIDTRRTSGVATSTVNNGAANSIRITTAGSVEPTGGTAVAIDSDHGVTNEGAILISNADGATGIGAVAGATGSITNAAGGRIVIDETYAPTDADNDGDLDGPLAAGRGWHGILTAGRFTGDIVNSGTITIEGNDSAGIRLGGPLVGRFTTDGTIGVIGDRSVGVALGDVSGAVRIAGTITAQGQGARAVAIGGNLAGALVVQGTISSTGYRATTAPADTSKLDADDLLQGGPALSIAGDVAGGIVLAIPPADKSATDNDEDKDGIEDSKEGSAAVTSYGAAPAMQIGAADRAVTIGAVAGTGTGHGLVIEGNVSGQGIYAGVSATGLQIGVGGAVQIAGGMTVTGGINAVSTDASATAVRIGAGARVPEVRNAGLIAAAGGGGAGVQTGAIDNGGSVDRIANSGTIRATTKGDGTAVAIVDRTGQLARIDNSGTIAAVGGKAGTMIAIDLSANNAGATVAQTVVASGVAAPSISGDVLFGSGNDTLDLADGGMTGTTRFGAGANRLALSGDTTYAGAAQFGAGNDTLAMTGTSVFTGTADFGGGADSLTIGGTARFAGTLANAQGLAVAMTGGTLDIGTSQAAVRSLSLGAGSTLAVSIDGATSTRLDVSGAASFAEGSRVSVRVSNITGAEGRHSFLRAGSVSGAANLAATGAALPYMFKSSIAVVSPTELAIDIARKTSGELGLNRSQAAAYGAIYDVLARDAKVAGAFLDTTDGDRFRRQVRQMLPDHAGGTFETVTMGSRATAAILADPNAPFADQGKWGYWLQQVGWGTGKKLGDTASYDITGWGASGGAEAKTDAGHFGLSLAYLFGRDADGGTDNKVDAAQYEAAAYWRLTAGGFTAAARGSYAMIDFKGKRSFSGAIGSESVERRASAKWNGRLVSASGRAAYEMGFGTFSLRPAVAADYYRLREGGYGETGGGDAYNLTVDRRTSDELAVTGTVTAGLLFGGFDQDSGWFKLEAEGGRRQLVGGSLGATTARFGGGQSFTLTPEDRTNGWVGKLRATGGGNGFRIGGEASAEQQQGRAAIALRASLAIGL</sequence>
<feature type="region of interest" description="Disordered" evidence="1">
    <location>
        <begin position="276"/>
        <end position="296"/>
    </location>
</feature>
<dbReference type="SMART" id="SM00869">
    <property type="entry name" value="Autotransporter"/>
    <property type="match status" value="1"/>
</dbReference>
<organism evidence="4 5">
    <name type="scientific">Sphingomonas naphthae</name>
    <dbReference type="NCBI Taxonomy" id="1813468"/>
    <lineage>
        <taxon>Bacteria</taxon>
        <taxon>Pseudomonadati</taxon>
        <taxon>Pseudomonadota</taxon>
        <taxon>Alphaproteobacteria</taxon>
        <taxon>Sphingomonadales</taxon>
        <taxon>Sphingomonadaceae</taxon>
        <taxon>Sphingomonas</taxon>
    </lineage>
</organism>
<evidence type="ECO:0000259" key="3">
    <source>
        <dbReference type="PROSITE" id="PS51208"/>
    </source>
</evidence>
<dbReference type="InterPro" id="IPR036709">
    <property type="entry name" value="Autotransporte_beta_dom_sf"/>
</dbReference>
<gene>
    <name evidence="4" type="ORF">PQ455_09330</name>
</gene>
<keyword evidence="2" id="KW-0732">Signal</keyword>
<protein>
    <submittedName>
        <fullName evidence="4">Autotransporter outer membrane beta-barrel domain-containing protein</fullName>
    </submittedName>
</protein>
<feature type="chain" id="PRO_5046998487" evidence="2">
    <location>
        <begin position="24"/>
        <end position="1064"/>
    </location>
</feature>
<evidence type="ECO:0000256" key="1">
    <source>
        <dbReference type="SAM" id="MobiDB-lite"/>
    </source>
</evidence>
<dbReference type="Proteomes" id="UP001220395">
    <property type="component" value="Chromosome"/>
</dbReference>
<reference evidence="4 5" key="1">
    <citation type="submission" date="2023-02" db="EMBL/GenBank/DDBJ databases">
        <title>Genome sequence of Sphingomonas naphthae.</title>
        <authorList>
            <person name="Kim S."/>
            <person name="Heo J."/>
            <person name="Kwon S.-W."/>
        </authorList>
    </citation>
    <scope>NUCLEOTIDE SEQUENCE [LARGE SCALE GENOMIC DNA]</scope>
    <source>
        <strain evidence="4 5">KACC 18716</strain>
    </source>
</reference>
<dbReference type="EMBL" id="CP117411">
    <property type="protein sequence ID" value="WCT71856.1"/>
    <property type="molecule type" value="Genomic_DNA"/>
</dbReference>
<dbReference type="RefSeq" id="WP_273685803.1">
    <property type="nucleotide sequence ID" value="NZ_CP117411.1"/>
</dbReference>
<feature type="signal peptide" evidence="2">
    <location>
        <begin position="1"/>
        <end position="23"/>
    </location>
</feature>
<keyword evidence="5" id="KW-1185">Reference proteome</keyword>
<accession>A0ABY7TFV8</accession>
<dbReference type="Gene3D" id="2.40.128.130">
    <property type="entry name" value="Autotransporter beta-domain"/>
    <property type="match status" value="1"/>
</dbReference>
<dbReference type="PROSITE" id="PS51208">
    <property type="entry name" value="AUTOTRANSPORTER"/>
    <property type="match status" value="1"/>
</dbReference>
<dbReference type="InterPro" id="IPR005546">
    <property type="entry name" value="Autotransporte_beta"/>
</dbReference>
<evidence type="ECO:0000313" key="5">
    <source>
        <dbReference type="Proteomes" id="UP001220395"/>
    </source>
</evidence>
<feature type="domain" description="Autotransporter" evidence="3">
    <location>
        <begin position="783"/>
        <end position="1064"/>
    </location>
</feature>
<name>A0ABY7TFV8_9SPHN</name>
<evidence type="ECO:0000313" key="4">
    <source>
        <dbReference type="EMBL" id="WCT71856.1"/>
    </source>
</evidence>